<dbReference type="OrthoDB" id="6905585at2"/>
<dbReference type="EMBL" id="AP021875">
    <property type="protein sequence ID" value="BBO78591.1"/>
    <property type="molecule type" value="Genomic_DNA"/>
</dbReference>
<feature type="transmembrane region" description="Helical" evidence="1">
    <location>
        <begin position="12"/>
        <end position="30"/>
    </location>
</feature>
<dbReference type="KEGG" id="dwd:DSCW_60080"/>
<accession>A0A5K7ZFL4</accession>
<keyword evidence="3" id="KW-1185">Reference proteome</keyword>
<dbReference type="AlphaFoldDB" id="A0A5K7ZFL4"/>
<evidence type="ECO:0008006" key="4">
    <source>
        <dbReference type="Google" id="ProtNLM"/>
    </source>
</evidence>
<proteinExistence type="predicted"/>
<gene>
    <name evidence="2" type="ORF">DSCW_60080</name>
</gene>
<dbReference type="RefSeq" id="WP_155307207.1">
    <property type="nucleotide sequence ID" value="NZ_AP021875.1"/>
</dbReference>
<evidence type="ECO:0000313" key="2">
    <source>
        <dbReference type="EMBL" id="BBO78591.1"/>
    </source>
</evidence>
<reference evidence="2 3" key="1">
    <citation type="submission" date="2019-11" db="EMBL/GenBank/DDBJ databases">
        <title>Comparative genomics of hydrocarbon-degrading Desulfosarcina strains.</title>
        <authorList>
            <person name="Watanabe M."/>
            <person name="Kojima H."/>
            <person name="Fukui M."/>
        </authorList>
    </citation>
    <scope>NUCLEOTIDE SEQUENCE [LARGE SCALE GENOMIC DNA]</scope>
    <source>
        <strain evidence="2 3">PP31</strain>
    </source>
</reference>
<name>A0A5K7ZFL4_9BACT</name>
<dbReference type="Proteomes" id="UP000427769">
    <property type="component" value="Chromosome"/>
</dbReference>
<keyword evidence="1" id="KW-0472">Membrane</keyword>
<evidence type="ECO:0000256" key="1">
    <source>
        <dbReference type="SAM" id="Phobius"/>
    </source>
</evidence>
<protein>
    <recommendedName>
        <fullName evidence="4">DUF2730 domain-containing protein</fullName>
    </recommendedName>
</protein>
<organism evidence="2 3">
    <name type="scientific">Desulfosarcina widdelii</name>
    <dbReference type="NCBI Taxonomy" id="947919"/>
    <lineage>
        <taxon>Bacteria</taxon>
        <taxon>Pseudomonadati</taxon>
        <taxon>Thermodesulfobacteriota</taxon>
        <taxon>Desulfobacteria</taxon>
        <taxon>Desulfobacterales</taxon>
        <taxon>Desulfosarcinaceae</taxon>
        <taxon>Desulfosarcina</taxon>
    </lineage>
</organism>
<evidence type="ECO:0000313" key="3">
    <source>
        <dbReference type="Proteomes" id="UP000427769"/>
    </source>
</evidence>
<keyword evidence="1" id="KW-1133">Transmembrane helix</keyword>
<keyword evidence="1" id="KW-0812">Transmembrane</keyword>
<sequence>MSTMDYAAWKFWFDVAQSVGTILIGVYVYFMTRKKALDKRFEKIEAGIFLALSDHREQIRERCDKRHTGIDTGMDRQAKAIAALERSDQAQELKIEHLPTHRDIKELSGRIDLLHGTLSELNGRLSGINRAVDLINEFLIKQGGKTS</sequence>